<protein>
    <submittedName>
        <fullName evidence="2">Uncharacterized protein</fullName>
    </submittedName>
</protein>
<reference evidence="2" key="1">
    <citation type="journal article" date="2020" name="bioRxiv">
        <title>Comparative genomics of Chlamydomonas.</title>
        <authorList>
            <person name="Craig R.J."/>
            <person name="Hasan A.R."/>
            <person name="Ness R.W."/>
            <person name="Keightley P.D."/>
        </authorList>
    </citation>
    <scope>NUCLEOTIDE SEQUENCE</scope>
    <source>
        <strain evidence="2">CCAP 11/70</strain>
    </source>
</reference>
<evidence type="ECO:0000313" key="3">
    <source>
        <dbReference type="Proteomes" id="UP000612055"/>
    </source>
</evidence>
<dbReference type="EMBL" id="JAEHOE010000017">
    <property type="protein sequence ID" value="KAG2496736.1"/>
    <property type="molecule type" value="Genomic_DNA"/>
</dbReference>
<feature type="region of interest" description="Disordered" evidence="1">
    <location>
        <begin position="533"/>
        <end position="572"/>
    </location>
</feature>
<feature type="region of interest" description="Disordered" evidence="1">
    <location>
        <begin position="1"/>
        <end position="187"/>
    </location>
</feature>
<evidence type="ECO:0000313" key="2">
    <source>
        <dbReference type="EMBL" id="KAG2496736.1"/>
    </source>
</evidence>
<sequence>MIARGMATATGRDGDGGDGDGPGGGFRQRRDGSDRRRGGFAPAADPATGFVYDIVPSGRDKNRRSRQQRAADGADGGDSSRSSDRWRRRDGRGDGSSAAAASGADGWNESIAGGRPDRRQGGWNQNQWDRGPKRGSQGNDMGRLDKDGSGYGGVFRGPPPQDVKLRDAANRRRPIKDRAGGMGAGSYEQDRVDLPEEELHASSKQKWKLHQLRTQEVRDSIEAAGTWEALEAALQRALKQERSPGELLGGPQLAWAFHTYCNLAAAAAAADPARGRCNGAPPQEPPEQTQVTQLLAHLLSDALPFLHLRNTAFMVLNLSRAQHTGLSVAGGMGPDRPLRQLLDRTEQLLRHPLSGGGGAKLFAKHEGPDEYSRGLARNIAILCTALQHLPAAPSSLYKAISAAAQPLLERWMSGEQLAHVVQAFVKARNPDPGFLEACLAAAARPPALAAMASPGAAAGVAQLLAGAAAGGVVQPEVRGGGEGGERGGRTCVFRAAVAQLLAGAAAGGVVQPEIINPLADRLLELLKGPGQAQAQAQAGRAQRGSKPGPDASNGTEGANGEAGSSSAGGRPLLTPGRVIHTLMWLATAGCRGHPELLAHLHAEVVRGRDSWPPLLRLQAAQYLMALGVDCLGAPAPAPLAAAPAADASAPDASPAVAAAAPEGSSAGAASPVPTAQGAPAAAAPAAPAAVVTEAEVEQLLRRPELQMRELLSALHALARLRGPAPAVAAAAGANGAATPDGAAPAAAPQARMPSALAVAVELTAAAAPHMGAADVAAALGCLLSVGVAVPPPVIARAQQLYDDAVQKQQHAVQKPPSGSGSGSGSRDPSTDPELVAMCAGVGRVLTWQPQAAAGLLRADFSERCRSAALPGR</sequence>
<dbReference type="Proteomes" id="UP000612055">
    <property type="component" value="Unassembled WGS sequence"/>
</dbReference>
<feature type="compositionally biased region" description="Low complexity" evidence="1">
    <location>
        <begin position="95"/>
        <end position="107"/>
    </location>
</feature>
<accession>A0A836C1B6</accession>
<gene>
    <name evidence="2" type="ORF">HYH03_005147</name>
</gene>
<feature type="compositionally biased region" description="Low complexity" evidence="1">
    <location>
        <begin position="70"/>
        <end position="80"/>
    </location>
</feature>
<keyword evidence="3" id="KW-1185">Reference proteome</keyword>
<feature type="compositionally biased region" description="Low complexity" evidence="1">
    <location>
        <begin position="533"/>
        <end position="544"/>
    </location>
</feature>
<dbReference type="AlphaFoldDB" id="A0A836C1B6"/>
<dbReference type="OrthoDB" id="552418at2759"/>
<name>A0A836C1B6_9CHLO</name>
<feature type="compositionally biased region" description="Basic and acidic residues" evidence="1">
    <location>
        <begin position="81"/>
        <end position="93"/>
    </location>
</feature>
<feature type="region of interest" description="Disordered" evidence="1">
    <location>
        <begin position="805"/>
        <end position="833"/>
    </location>
</feature>
<organism evidence="2 3">
    <name type="scientific">Edaphochlamys debaryana</name>
    <dbReference type="NCBI Taxonomy" id="47281"/>
    <lineage>
        <taxon>Eukaryota</taxon>
        <taxon>Viridiplantae</taxon>
        <taxon>Chlorophyta</taxon>
        <taxon>core chlorophytes</taxon>
        <taxon>Chlorophyceae</taxon>
        <taxon>CS clade</taxon>
        <taxon>Chlamydomonadales</taxon>
        <taxon>Chlamydomonadales incertae sedis</taxon>
        <taxon>Edaphochlamys</taxon>
    </lineage>
</organism>
<evidence type="ECO:0000256" key="1">
    <source>
        <dbReference type="SAM" id="MobiDB-lite"/>
    </source>
</evidence>
<comment type="caution">
    <text evidence="2">The sequence shown here is derived from an EMBL/GenBank/DDBJ whole genome shotgun (WGS) entry which is preliminary data.</text>
</comment>
<feature type="compositionally biased region" description="Basic and acidic residues" evidence="1">
    <location>
        <begin position="28"/>
        <end position="37"/>
    </location>
</feature>
<feature type="compositionally biased region" description="Low complexity" evidence="1">
    <location>
        <begin position="551"/>
        <end position="569"/>
    </location>
</feature>
<proteinExistence type="predicted"/>